<dbReference type="AlphaFoldDB" id="A0A139BX28"/>
<proteinExistence type="predicted"/>
<organism evidence="2 3">
    <name type="scientific">Candidatus Gallionella acididurans</name>
    <dbReference type="NCBI Taxonomy" id="1796491"/>
    <lineage>
        <taxon>Bacteria</taxon>
        <taxon>Pseudomonadati</taxon>
        <taxon>Pseudomonadota</taxon>
        <taxon>Betaproteobacteria</taxon>
        <taxon>Nitrosomonadales</taxon>
        <taxon>Gallionellaceae</taxon>
        <taxon>Gallionella</taxon>
    </lineage>
</organism>
<dbReference type="Proteomes" id="UP000070578">
    <property type="component" value="Unassembled WGS sequence"/>
</dbReference>
<comment type="caution">
    <text evidence="2">The sequence shown here is derived from an EMBL/GenBank/DDBJ whole genome shotgun (WGS) entry which is preliminary data.</text>
</comment>
<evidence type="ECO:0008006" key="4">
    <source>
        <dbReference type="Google" id="ProtNLM"/>
    </source>
</evidence>
<name>A0A139BX28_9PROT</name>
<dbReference type="EMBL" id="LSLI01000004">
    <property type="protein sequence ID" value="KXS33547.1"/>
    <property type="molecule type" value="Genomic_DNA"/>
</dbReference>
<evidence type="ECO:0000313" key="2">
    <source>
        <dbReference type="EMBL" id="KXS33547.1"/>
    </source>
</evidence>
<evidence type="ECO:0000256" key="1">
    <source>
        <dbReference type="SAM" id="MobiDB-lite"/>
    </source>
</evidence>
<reference evidence="2 3" key="1">
    <citation type="submission" date="2016-02" db="EMBL/GenBank/DDBJ databases">
        <authorList>
            <person name="Wen L."/>
            <person name="He K."/>
            <person name="Yang H."/>
        </authorList>
    </citation>
    <scope>NUCLEOTIDE SEQUENCE [LARGE SCALE GENOMIC DNA]</scope>
    <source>
        <strain evidence="2">ShG14-8</strain>
    </source>
</reference>
<gene>
    <name evidence="2" type="ORF">AWT59_0267</name>
</gene>
<protein>
    <recommendedName>
        <fullName evidence="4">Lipoprotein</fullName>
    </recommendedName>
</protein>
<evidence type="ECO:0000313" key="3">
    <source>
        <dbReference type="Proteomes" id="UP000070578"/>
    </source>
</evidence>
<accession>A0A139BX28</accession>
<feature type="compositionally biased region" description="Low complexity" evidence="1">
    <location>
        <begin position="51"/>
        <end position="60"/>
    </location>
</feature>
<sequence>MFDSNIPAKLMAVTAILMLQGCGHKAPLMLSPSQLAASQAAAAQAAASQAAASQVSATSQPVPDAQNPGTPAKQP</sequence>
<feature type="region of interest" description="Disordered" evidence="1">
    <location>
        <begin position="51"/>
        <end position="75"/>
    </location>
</feature>
<reference evidence="2 3" key="2">
    <citation type="submission" date="2016-03" db="EMBL/GenBank/DDBJ databases">
        <title>New uncultured bacterium of the family Gallionellaceae from acid mine drainage: description and reconstruction of genome based on metagenomic analysis of microbial community.</title>
        <authorList>
            <person name="Kadnikov V."/>
            <person name="Ivasenko D."/>
            <person name="Beletsky A."/>
            <person name="Mardanov A."/>
            <person name="Danilova E."/>
            <person name="Pimenov N."/>
            <person name="Karnachuk O."/>
            <person name="Ravin N."/>
        </authorList>
    </citation>
    <scope>NUCLEOTIDE SEQUENCE [LARGE SCALE GENOMIC DNA]</scope>
    <source>
        <strain evidence="2">ShG14-8</strain>
    </source>
</reference>